<keyword evidence="12" id="KW-0436">Ligase</keyword>
<dbReference type="SUPFAM" id="SSF52096">
    <property type="entry name" value="ClpP/crotonase"/>
    <property type="match status" value="1"/>
</dbReference>
<keyword evidence="7 10" id="KW-0443">Lipid metabolism</keyword>
<dbReference type="GO" id="GO:0016743">
    <property type="term" value="F:carboxyl- or carbamoyltransferase activity"/>
    <property type="evidence" value="ECO:0007669"/>
    <property type="project" value="UniProtKB-UniRule"/>
</dbReference>
<dbReference type="Pfam" id="PF03255">
    <property type="entry name" value="ACCA"/>
    <property type="match status" value="1"/>
</dbReference>
<name>D7BGY4_ALLS1</name>
<dbReference type="eggNOG" id="COG0825">
    <property type="taxonomic scope" value="Bacteria"/>
</dbReference>
<keyword evidence="3 10" id="KW-0808">Transferase</keyword>
<evidence type="ECO:0000256" key="4">
    <source>
        <dbReference type="ARBA" id="ARBA00022741"/>
    </source>
</evidence>
<dbReference type="EMBL" id="CP002042">
    <property type="protein sequence ID" value="ADH62138.1"/>
    <property type="molecule type" value="Genomic_DNA"/>
</dbReference>
<dbReference type="UniPathway" id="UPA00655">
    <property type="reaction ID" value="UER00711"/>
</dbReference>
<dbReference type="PROSITE" id="PS50989">
    <property type="entry name" value="COA_CT_CTER"/>
    <property type="match status" value="1"/>
</dbReference>
<dbReference type="GO" id="GO:0003989">
    <property type="term" value="F:acetyl-CoA carboxylase activity"/>
    <property type="evidence" value="ECO:0007669"/>
    <property type="project" value="InterPro"/>
</dbReference>
<sequence>MPLEFEKPIFELQAKIAELEAAAKQSGVDLEAELSVLRERLHRLEQETYGNLSRWQRVQLARAPGRPTSLDVIGQVFEGFVELHGDRAVGDDPAIVGGLAYLDGEPVVLVGQQKGRDTKENLLRNFGMPHPEGYRKAMRMMDLADRFGHPFIALIDTPGAYPGISAEERGQAWVIAQSIQRMARLKVPAIAVILSEGGSGGALAIGVGNRILILENAWYSVISPESCAAILWRDAKEAPKAAEALKLTASDLLKLGVVDKVIPEPGGGAHRDPAAALYHLKRGLQEALNELRPLSPEALFEDRYRRFRELGVVVMR</sequence>
<evidence type="ECO:0000256" key="5">
    <source>
        <dbReference type="ARBA" id="ARBA00022832"/>
    </source>
</evidence>
<evidence type="ECO:0000259" key="11">
    <source>
        <dbReference type="PROSITE" id="PS50989"/>
    </source>
</evidence>
<keyword evidence="5 10" id="KW-0276">Fatty acid metabolism</keyword>
<dbReference type="HOGENOM" id="CLU_015486_0_2_0"/>
<dbReference type="PRINTS" id="PR01069">
    <property type="entry name" value="ACCCTRFRASEA"/>
</dbReference>
<dbReference type="GO" id="GO:2001295">
    <property type="term" value="P:malonyl-CoA biosynthetic process"/>
    <property type="evidence" value="ECO:0007669"/>
    <property type="project" value="UniProtKB-UniRule"/>
</dbReference>
<dbReference type="NCBIfam" id="TIGR00513">
    <property type="entry name" value="accA"/>
    <property type="match status" value="1"/>
</dbReference>
<evidence type="ECO:0000256" key="3">
    <source>
        <dbReference type="ARBA" id="ARBA00022679"/>
    </source>
</evidence>
<accession>D7BGY4</accession>
<evidence type="ECO:0000256" key="7">
    <source>
        <dbReference type="ARBA" id="ARBA00023098"/>
    </source>
</evidence>
<dbReference type="KEGG" id="msv:Mesil_0194"/>
<comment type="subcellular location">
    <subcellularLocation>
        <location evidence="10">Cytoplasm</location>
    </subcellularLocation>
</comment>
<proteinExistence type="inferred from homology"/>
<organism evidence="12 13">
    <name type="scientific">Allomeiothermus silvanus (strain ATCC 700542 / DSM 9946 / NBRC 106475 / NCIMB 13440 / VI-R2)</name>
    <name type="common">Thermus silvanus</name>
    <dbReference type="NCBI Taxonomy" id="526227"/>
    <lineage>
        <taxon>Bacteria</taxon>
        <taxon>Thermotogati</taxon>
        <taxon>Deinococcota</taxon>
        <taxon>Deinococci</taxon>
        <taxon>Thermales</taxon>
        <taxon>Thermaceae</taxon>
        <taxon>Allomeiothermus</taxon>
    </lineage>
</organism>
<keyword evidence="6 10" id="KW-0067">ATP-binding</keyword>
<dbReference type="InterPro" id="IPR029045">
    <property type="entry name" value="ClpP/crotonase-like_dom_sf"/>
</dbReference>
<dbReference type="PANTHER" id="PTHR42853:SF3">
    <property type="entry name" value="ACETYL-COENZYME A CARBOXYLASE CARBOXYL TRANSFERASE SUBUNIT ALPHA, CHLOROPLASTIC"/>
    <property type="match status" value="1"/>
</dbReference>
<reference evidence="12 13" key="1">
    <citation type="journal article" date="2010" name="Stand. Genomic Sci.">
        <title>Complete genome sequence of Meiothermus silvanus type strain (VI-R2).</title>
        <authorList>
            <person name="Sikorski J."/>
            <person name="Tindall B.J."/>
            <person name="Lowry S."/>
            <person name="Lucas S."/>
            <person name="Nolan M."/>
            <person name="Copeland A."/>
            <person name="Glavina Del Rio T."/>
            <person name="Tice H."/>
            <person name="Cheng J.F."/>
            <person name="Han C."/>
            <person name="Pitluck S."/>
            <person name="Liolios K."/>
            <person name="Ivanova N."/>
            <person name="Mavromatis K."/>
            <person name="Mikhailova N."/>
            <person name="Pati A."/>
            <person name="Goodwin L."/>
            <person name="Chen A."/>
            <person name="Palaniappan K."/>
            <person name="Land M."/>
            <person name="Hauser L."/>
            <person name="Chang Y.J."/>
            <person name="Jeffries C.D."/>
            <person name="Rohde M."/>
            <person name="Goker M."/>
            <person name="Woyke T."/>
            <person name="Bristow J."/>
            <person name="Eisen J.A."/>
            <person name="Markowitz V."/>
            <person name="Hugenholtz P."/>
            <person name="Kyrpides N.C."/>
            <person name="Klenk H.P."/>
            <person name="Lapidus A."/>
        </authorList>
    </citation>
    <scope>NUCLEOTIDE SEQUENCE [LARGE SCALE GENOMIC DNA]</scope>
    <source>
        <strain evidence="13">ATCC 700542 / DSM 9946 / VI-R2</strain>
    </source>
</reference>
<dbReference type="InterPro" id="IPR011763">
    <property type="entry name" value="COA_CT_C"/>
</dbReference>
<keyword evidence="2 10" id="KW-0444">Lipid biosynthesis</keyword>
<evidence type="ECO:0000256" key="8">
    <source>
        <dbReference type="ARBA" id="ARBA00023160"/>
    </source>
</evidence>
<keyword evidence="8 10" id="KW-0275">Fatty acid biosynthesis</keyword>
<comment type="function">
    <text evidence="10">Component of the acetyl coenzyme A carboxylase (ACC) complex. First, biotin carboxylase catalyzes the carboxylation of biotin on its carrier protein (BCCP) and then the CO(2) group is transferred by the carboxyltransferase to acetyl-CoA to form malonyl-CoA.</text>
</comment>
<dbReference type="HAMAP" id="MF_00823">
    <property type="entry name" value="AcetylCoA_CT_alpha"/>
    <property type="match status" value="1"/>
</dbReference>
<evidence type="ECO:0000313" key="12">
    <source>
        <dbReference type="EMBL" id="ADH62138.1"/>
    </source>
</evidence>
<evidence type="ECO:0000256" key="6">
    <source>
        <dbReference type="ARBA" id="ARBA00022840"/>
    </source>
</evidence>
<dbReference type="EC" id="2.1.3.15" evidence="10"/>
<dbReference type="GO" id="GO:0006633">
    <property type="term" value="P:fatty acid biosynthetic process"/>
    <property type="evidence" value="ECO:0007669"/>
    <property type="project" value="UniProtKB-KW"/>
</dbReference>
<keyword evidence="4 10" id="KW-0547">Nucleotide-binding</keyword>
<dbReference type="AlphaFoldDB" id="D7BGY4"/>
<dbReference type="Proteomes" id="UP000001916">
    <property type="component" value="Chromosome"/>
</dbReference>
<dbReference type="NCBIfam" id="NF004344">
    <property type="entry name" value="PRK05724.1"/>
    <property type="match status" value="1"/>
</dbReference>
<dbReference type="GO" id="GO:0009317">
    <property type="term" value="C:acetyl-CoA carboxylase complex"/>
    <property type="evidence" value="ECO:0007669"/>
    <property type="project" value="InterPro"/>
</dbReference>
<evidence type="ECO:0000256" key="10">
    <source>
        <dbReference type="HAMAP-Rule" id="MF_00823"/>
    </source>
</evidence>
<feature type="domain" description="CoA carboxyltransferase C-terminal" evidence="11">
    <location>
        <begin position="29"/>
        <end position="290"/>
    </location>
</feature>
<keyword evidence="10" id="KW-0963">Cytoplasm</keyword>
<evidence type="ECO:0000256" key="9">
    <source>
        <dbReference type="ARBA" id="ARBA00049152"/>
    </source>
</evidence>
<gene>
    <name evidence="10" type="primary">accA</name>
    <name evidence="12" type="ordered locus">Mesil_0194</name>
</gene>
<dbReference type="NCBIfam" id="NF041504">
    <property type="entry name" value="AccA_sub"/>
    <property type="match status" value="1"/>
</dbReference>
<comment type="similarity">
    <text evidence="10">Belongs to the AccA family.</text>
</comment>
<protein>
    <recommendedName>
        <fullName evidence="10">Acetyl-coenzyme A carboxylase carboxyl transferase subunit alpha</fullName>
        <shortName evidence="10">ACCase subunit alpha</shortName>
        <shortName evidence="10">Acetyl-CoA carboxylase carboxyltransferase subunit alpha</shortName>
        <ecNumber evidence="10">2.1.3.15</ecNumber>
    </recommendedName>
</protein>
<dbReference type="InterPro" id="IPR001095">
    <property type="entry name" value="Acetyl_CoA_COase_a_su"/>
</dbReference>
<dbReference type="Gene3D" id="3.90.226.10">
    <property type="entry name" value="2-enoyl-CoA Hydratase, Chain A, domain 1"/>
    <property type="match status" value="1"/>
</dbReference>
<comment type="catalytic activity">
    <reaction evidence="9 10">
        <text>N(6)-carboxybiotinyl-L-lysyl-[protein] + acetyl-CoA = N(6)-biotinyl-L-lysyl-[protein] + malonyl-CoA</text>
        <dbReference type="Rhea" id="RHEA:54728"/>
        <dbReference type="Rhea" id="RHEA-COMP:10505"/>
        <dbReference type="Rhea" id="RHEA-COMP:10506"/>
        <dbReference type="ChEBI" id="CHEBI:57288"/>
        <dbReference type="ChEBI" id="CHEBI:57384"/>
        <dbReference type="ChEBI" id="CHEBI:83144"/>
        <dbReference type="ChEBI" id="CHEBI:83145"/>
        <dbReference type="EC" id="2.1.3.15"/>
    </reaction>
</comment>
<evidence type="ECO:0000256" key="2">
    <source>
        <dbReference type="ARBA" id="ARBA00022516"/>
    </source>
</evidence>
<evidence type="ECO:0000256" key="1">
    <source>
        <dbReference type="ARBA" id="ARBA00004956"/>
    </source>
</evidence>
<dbReference type="OrthoDB" id="9808023at2"/>
<keyword evidence="13" id="KW-1185">Reference proteome</keyword>
<dbReference type="PANTHER" id="PTHR42853">
    <property type="entry name" value="ACETYL-COENZYME A CARBOXYLASE CARBOXYL TRANSFERASE SUBUNIT ALPHA"/>
    <property type="match status" value="1"/>
</dbReference>
<dbReference type="GO" id="GO:0005524">
    <property type="term" value="F:ATP binding"/>
    <property type="evidence" value="ECO:0007669"/>
    <property type="project" value="UniProtKB-KW"/>
</dbReference>
<dbReference type="STRING" id="526227.Mesil_0194"/>
<dbReference type="RefSeq" id="WP_013156745.1">
    <property type="nucleotide sequence ID" value="NC_014212.1"/>
</dbReference>
<comment type="pathway">
    <text evidence="1 10">Lipid metabolism; malonyl-CoA biosynthesis; malonyl-CoA from acetyl-CoA: step 1/1.</text>
</comment>
<evidence type="ECO:0000313" key="13">
    <source>
        <dbReference type="Proteomes" id="UP000001916"/>
    </source>
</evidence>
<comment type="subunit">
    <text evidence="10">Acetyl-CoA carboxylase is a heterohexamer composed of biotin carboxyl carrier protein (AccB), biotin carboxylase (AccC) and two subunits each of ACCase subunit alpha (AccA) and ACCase subunit beta (AccD).</text>
</comment>